<dbReference type="PANTHER" id="PTHR18460">
    <property type="entry name" value="TEL2 INTERACTING PROTEIN 1 TTI1 FAMILY MEMBER"/>
    <property type="match status" value="1"/>
</dbReference>
<proteinExistence type="predicted"/>
<dbReference type="InterPro" id="IPR016024">
    <property type="entry name" value="ARM-type_fold"/>
</dbReference>
<dbReference type="AlphaFoldDB" id="A0AAD5Y4H4"/>
<evidence type="ECO:0000313" key="3">
    <source>
        <dbReference type="Proteomes" id="UP001210925"/>
    </source>
</evidence>
<reference evidence="2" key="1">
    <citation type="submission" date="2020-05" db="EMBL/GenBank/DDBJ databases">
        <title>Phylogenomic resolution of chytrid fungi.</title>
        <authorList>
            <person name="Stajich J.E."/>
            <person name="Amses K."/>
            <person name="Simmons R."/>
            <person name="Seto K."/>
            <person name="Myers J."/>
            <person name="Bonds A."/>
            <person name="Quandt C.A."/>
            <person name="Barry K."/>
            <person name="Liu P."/>
            <person name="Grigoriev I."/>
            <person name="Longcore J.E."/>
            <person name="James T.Y."/>
        </authorList>
    </citation>
    <scope>NUCLEOTIDE SEQUENCE</scope>
    <source>
        <strain evidence="2">PLAUS21</strain>
    </source>
</reference>
<evidence type="ECO:0000313" key="2">
    <source>
        <dbReference type="EMBL" id="KAJ3255007.1"/>
    </source>
</evidence>
<name>A0AAD5Y4H4_9FUNG</name>
<organism evidence="2 3">
    <name type="scientific">Boothiomyces macroporosus</name>
    <dbReference type="NCBI Taxonomy" id="261099"/>
    <lineage>
        <taxon>Eukaryota</taxon>
        <taxon>Fungi</taxon>
        <taxon>Fungi incertae sedis</taxon>
        <taxon>Chytridiomycota</taxon>
        <taxon>Chytridiomycota incertae sedis</taxon>
        <taxon>Chytridiomycetes</taxon>
        <taxon>Rhizophydiales</taxon>
        <taxon>Terramycetaceae</taxon>
        <taxon>Boothiomyces</taxon>
    </lineage>
</organism>
<dbReference type="InterPro" id="IPR052587">
    <property type="entry name" value="TELO2-interacting_protein_1"/>
</dbReference>
<feature type="region of interest" description="Disordered" evidence="1">
    <location>
        <begin position="607"/>
        <end position="631"/>
    </location>
</feature>
<dbReference type="PANTHER" id="PTHR18460:SF3">
    <property type="entry name" value="TELO2-INTERACTING PROTEIN 1 HOMOLOG"/>
    <property type="match status" value="1"/>
</dbReference>
<protein>
    <submittedName>
        <fullName evidence="2">Uncharacterized protein</fullName>
    </submittedName>
</protein>
<gene>
    <name evidence="2" type="ORF">HK103_006709</name>
</gene>
<accession>A0AAD5Y4H4</accession>
<feature type="compositionally biased region" description="Basic and acidic residues" evidence="1">
    <location>
        <begin position="607"/>
        <end position="619"/>
    </location>
</feature>
<dbReference type="Proteomes" id="UP001210925">
    <property type="component" value="Unassembled WGS sequence"/>
</dbReference>
<dbReference type="SUPFAM" id="SSF48371">
    <property type="entry name" value="ARM repeat"/>
    <property type="match status" value="1"/>
</dbReference>
<comment type="caution">
    <text evidence="2">The sequence shown here is derived from an EMBL/GenBank/DDBJ whole genome shotgun (WGS) entry which is preliminary data.</text>
</comment>
<keyword evidence="3" id="KW-1185">Reference proteome</keyword>
<sequence length="806" mass="93264">MSDFTVLKNLIIQTIKDQKGKGLLNYLKVNPTDKVEFVLYPIIQLPLNDTLLEIIDLFQYNFSIFHELLIKLPSAKASEEGRQMIYSIYKKMFVMLRDVQCPVVKDYLTNDIGAGNYAGDKGNAIGGMAGDHNDIRNVNLNERKYQPVLAHIITNLIDERVNHLKLQALDVLYVITRKLNQTNTRNYLPGIATVLFKNVKERKKVVEKSLYTLTFITLKSFQDFSLDMDPLKRPDDWTTKSSEKFKQIIPILYSVDHEAVYTFAFNLYNYFPNELLRIVLAKPEAKLLDIQPQIETNLNQLLLNLSKTILLKDEIKKECLQMMYKYINLIENKQLVLIYQQDIKMAFTYLLEPAERQIDEYHFKNFQDPTIYELIIKITGLLKQEIFDLFINESTTQSIILLNNCIVDTDTLVEKYSLQLVEKPSVHLLRGIQELCAHLDDKQFHMLMMNNLYHIILNINTYNLLPALSKLKGQNEIDFVMAYIDYLVDDISRDLHIIRTDGVGLKILYVLISITKQQSFGFVLDLIEMCLDAIGEIGSIIENGWDGVVLDILLVLNSVVSHVPRKKKIKEKKDLMQQYLMTYSKVEYTKESKQSAKEFFTNLHQQEKAEPDENIKEVSRTSNELDTSEEEKADLNERLVKRILQAIVPLLQSDSTQIQTQTRQVFCNGIPTLSDPNTLINDIWPMIQTKQSIDLIKTLIIQSAEFCTSRFQYDLYLQWNDTGLLELVVECKIPTRELEKICVKMVKELNVSVLKLVRKSVVYAVAYQAIYGFGNSKVSDQRIYDGLKDAFPILAHPYTPLELYTQ</sequence>
<dbReference type="EMBL" id="JADGKB010000074">
    <property type="protein sequence ID" value="KAJ3255007.1"/>
    <property type="molecule type" value="Genomic_DNA"/>
</dbReference>
<evidence type="ECO:0000256" key="1">
    <source>
        <dbReference type="SAM" id="MobiDB-lite"/>
    </source>
</evidence>
<dbReference type="GO" id="GO:0005737">
    <property type="term" value="C:cytoplasm"/>
    <property type="evidence" value="ECO:0007669"/>
    <property type="project" value="TreeGrafter"/>
</dbReference>